<dbReference type="GO" id="GO:0016491">
    <property type="term" value="F:oxidoreductase activity"/>
    <property type="evidence" value="ECO:0000318"/>
    <property type="project" value="GO_Central"/>
</dbReference>
<keyword evidence="3" id="KW-1185">Reference proteome</keyword>
<dbReference type="KEGG" id="mdo:103098905"/>
<dbReference type="Bgee" id="ENSMODG00000049357">
    <property type="expression patterns" value="Expressed in kidney and 15 other cell types or tissues"/>
</dbReference>
<dbReference type="AlphaFoldDB" id="A0A5F8GNH5"/>
<evidence type="ECO:0000313" key="3">
    <source>
        <dbReference type="Proteomes" id="UP000002280"/>
    </source>
</evidence>
<dbReference type="OrthoDB" id="2102561at2759"/>
<reference evidence="2" key="3">
    <citation type="submission" date="2025-09" db="UniProtKB">
        <authorList>
            <consortium name="Ensembl"/>
        </authorList>
    </citation>
    <scope>IDENTIFICATION</scope>
</reference>
<name>A0A5F8GNH5_MONDO</name>
<dbReference type="InterPro" id="IPR036291">
    <property type="entry name" value="NAD(P)-bd_dom_sf"/>
</dbReference>
<dbReference type="PRINTS" id="PR00081">
    <property type="entry name" value="GDHRDH"/>
</dbReference>
<reference evidence="2 3" key="1">
    <citation type="journal article" date="2007" name="Nature">
        <title>Genome of the marsupial Monodelphis domestica reveals innovation in non-coding sequences.</title>
        <authorList>
            <person name="Mikkelsen T.S."/>
            <person name="Wakefield M.J."/>
            <person name="Aken B."/>
            <person name="Amemiya C.T."/>
            <person name="Chang J.L."/>
            <person name="Duke S."/>
            <person name="Garber M."/>
            <person name="Gentles A.J."/>
            <person name="Goodstadt L."/>
            <person name="Heger A."/>
            <person name="Jurka J."/>
            <person name="Kamal M."/>
            <person name="Mauceli E."/>
            <person name="Searle S.M."/>
            <person name="Sharpe T."/>
            <person name="Baker M.L."/>
            <person name="Batzer M.A."/>
            <person name="Benos P.V."/>
            <person name="Belov K."/>
            <person name="Clamp M."/>
            <person name="Cook A."/>
            <person name="Cuff J."/>
            <person name="Das R."/>
            <person name="Davidow L."/>
            <person name="Deakin J.E."/>
            <person name="Fazzari M.J."/>
            <person name="Glass J.L."/>
            <person name="Grabherr M."/>
            <person name="Greally J.M."/>
            <person name="Gu W."/>
            <person name="Hore T.A."/>
            <person name="Huttley G.A."/>
            <person name="Kleber M."/>
            <person name="Jirtle R.L."/>
            <person name="Koina E."/>
            <person name="Lee J.T."/>
            <person name="Mahony S."/>
            <person name="Marra M.A."/>
            <person name="Miller R.D."/>
            <person name="Nicholls R.D."/>
            <person name="Oda M."/>
            <person name="Papenfuss A.T."/>
            <person name="Parra Z.E."/>
            <person name="Pollock D.D."/>
            <person name="Ray D.A."/>
            <person name="Schein J.E."/>
            <person name="Speed T.P."/>
            <person name="Thompson K."/>
            <person name="VandeBerg J.L."/>
            <person name="Wade C.M."/>
            <person name="Walker J.A."/>
            <person name="Waters P.D."/>
            <person name="Webber C."/>
            <person name="Weidman J.R."/>
            <person name="Xie X."/>
            <person name="Zody M.C."/>
            <person name="Baldwin J."/>
            <person name="Abdouelleil A."/>
            <person name="Abdulkadir J."/>
            <person name="Abebe A."/>
            <person name="Abera B."/>
            <person name="Abreu J."/>
            <person name="Acer S.C."/>
            <person name="Aftuck L."/>
            <person name="Alexander A."/>
            <person name="An P."/>
            <person name="Anderson E."/>
            <person name="Anderson S."/>
            <person name="Arachi H."/>
            <person name="Azer M."/>
            <person name="Bachantsang P."/>
            <person name="Barry A."/>
            <person name="Bayul T."/>
            <person name="Berlin A."/>
            <person name="Bessette D."/>
            <person name="Bloom T."/>
            <person name="Bloom T."/>
            <person name="Boguslavskiy L."/>
            <person name="Bonnet C."/>
            <person name="Boukhgalter B."/>
            <person name="Bourzgui I."/>
            <person name="Brown A."/>
            <person name="Cahill P."/>
            <person name="Channer S."/>
            <person name="Cheshatsang Y."/>
            <person name="Chuda L."/>
            <person name="Citroen M."/>
            <person name="Collymore A."/>
            <person name="Cooke P."/>
            <person name="Costello M."/>
            <person name="D'Aco K."/>
            <person name="Daza R."/>
            <person name="De Haan G."/>
            <person name="DeGray S."/>
            <person name="DeMaso C."/>
            <person name="Dhargay N."/>
            <person name="Dooley K."/>
            <person name="Dooley E."/>
            <person name="Doricent M."/>
            <person name="Dorje P."/>
            <person name="Dorjee K."/>
            <person name="Dupes A."/>
            <person name="Elong R."/>
            <person name="Falk J."/>
            <person name="Farina A."/>
            <person name="Faro S."/>
            <person name="Ferguson D."/>
            <person name="Fisher S."/>
            <person name="Foley C.D."/>
            <person name="Franke A."/>
            <person name="Friedrich D."/>
            <person name="Gadbois L."/>
            <person name="Gearin G."/>
            <person name="Gearin C.R."/>
            <person name="Giannoukos G."/>
            <person name="Goode T."/>
            <person name="Graham J."/>
            <person name="Grandbois E."/>
            <person name="Grewal S."/>
            <person name="Gyaltsen K."/>
            <person name="Hafez N."/>
            <person name="Hagos B."/>
            <person name="Hall J."/>
            <person name="Henson C."/>
            <person name="Hollinger A."/>
            <person name="Honan T."/>
            <person name="Huard M.D."/>
            <person name="Hughes L."/>
            <person name="Hurhula B."/>
            <person name="Husby M.E."/>
            <person name="Kamat A."/>
            <person name="Kanga B."/>
            <person name="Kashin S."/>
            <person name="Khazanovich D."/>
            <person name="Kisner P."/>
            <person name="Lance K."/>
            <person name="Lara M."/>
            <person name="Lee W."/>
            <person name="Lennon N."/>
            <person name="Letendre F."/>
            <person name="LeVine R."/>
            <person name="Lipovsky A."/>
            <person name="Liu X."/>
            <person name="Liu J."/>
            <person name="Liu S."/>
            <person name="Lokyitsang T."/>
            <person name="Lokyitsang Y."/>
            <person name="Lubonja R."/>
            <person name="Lui A."/>
            <person name="MacDonald P."/>
            <person name="Magnisalis V."/>
            <person name="Maru K."/>
            <person name="Matthews C."/>
            <person name="McCusker W."/>
            <person name="McDonough S."/>
            <person name="Mehta T."/>
            <person name="Meldrim J."/>
            <person name="Meneus L."/>
            <person name="Mihai O."/>
            <person name="Mihalev A."/>
            <person name="Mihova T."/>
            <person name="Mittelman R."/>
            <person name="Mlenga V."/>
            <person name="Montmayeur A."/>
            <person name="Mulrain L."/>
            <person name="Navidi A."/>
            <person name="Naylor J."/>
            <person name="Negash T."/>
            <person name="Nguyen T."/>
            <person name="Nguyen N."/>
            <person name="Nicol R."/>
            <person name="Norbu C."/>
            <person name="Norbu N."/>
            <person name="Novod N."/>
            <person name="O'Neill B."/>
            <person name="Osman S."/>
            <person name="Markiewicz E."/>
            <person name="Oyono O.L."/>
            <person name="Patti C."/>
            <person name="Phunkhang P."/>
            <person name="Pierre F."/>
            <person name="Priest M."/>
            <person name="Raghuraman S."/>
            <person name="Rege F."/>
            <person name="Reyes R."/>
            <person name="Rise C."/>
            <person name="Rogov P."/>
            <person name="Ross K."/>
            <person name="Ryan E."/>
            <person name="Settipalli S."/>
            <person name="Shea T."/>
            <person name="Sherpa N."/>
            <person name="Shi L."/>
            <person name="Shih D."/>
            <person name="Sparrow T."/>
            <person name="Spaulding J."/>
            <person name="Stalker J."/>
            <person name="Stange-Thomann N."/>
            <person name="Stavropoulos S."/>
            <person name="Stone C."/>
            <person name="Strader C."/>
            <person name="Tesfaye S."/>
            <person name="Thomson T."/>
            <person name="Thoulutsang Y."/>
            <person name="Thoulutsang D."/>
            <person name="Topham K."/>
            <person name="Topping I."/>
            <person name="Tsamla T."/>
            <person name="Vassiliev H."/>
            <person name="Vo A."/>
            <person name="Wangchuk T."/>
            <person name="Wangdi T."/>
            <person name="Weiand M."/>
            <person name="Wilkinson J."/>
            <person name="Wilson A."/>
            <person name="Yadav S."/>
            <person name="Young G."/>
            <person name="Yu Q."/>
            <person name="Zembek L."/>
            <person name="Zhong D."/>
            <person name="Zimmer A."/>
            <person name="Zwirko Z."/>
            <person name="Jaffe D.B."/>
            <person name="Alvarez P."/>
            <person name="Brockman W."/>
            <person name="Butler J."/>
            <person name="Chin C."/>
            <person name="Gnerre S."/>
            <person name="MacCallum I."/>
            <person name="Graves J.A."/>
            <person name="Ponting C.P."/>
            <person name="Breen M."/>
            <person name="Samollow P.B."/>
            <person name="Lander E.S."/>
            <person name="Lindblad-Toh K."/>
        </authorList>
    </citation>
    <scope>NUCLEOTIDE SEQUENCE [LARGE SCALE GENOMIC DNA]</scope>
</reference>
<dbReference type="Gene3D" id="3.40.50.720">
    <property type="entry name" value="NAD(P)-binding Rossmann-like Domain"/>
    <property type="match status" value="1"/>
</dbReference>
<protein>
    <submittedName>
        <fullName evidence="2">Retinol dehydrogenase 7-like</fullName>
    </submittedName>
</protein>
<reference evidence="2" key="2">
    <citation type="submission" date="2025-08" db="UniProtKB">
        <authorList>
            <consortium name="Ensembl"/>
        </authorList>
    </citation>
    <scope>IDENTIFICATION</scope>
</reference>
<evidence type="ECO:0000256" key="1">
    <source>
        <dbReference type="ARBA" id="ARBA00006484"/>
    </source>
</evidence>
<dbReference type="Pfam" id="PF00106">
    <property type="entry name" value="adh_short"/>
    <property type="match status" value="1"/>
</dbReference>
<dbReference type="SUPFAM" id="SSF51735">
    <property type="entry name" value="NAD(P)-binding Rossmann-fold domains"/>
    <property type="match status" value="1"/>
</dbReference>
<dbReference type="GO" id="GO:0008202">
    <property type="term" value="P:steroid metabolic process"/>
    <property type="evidence" value="ECO:0000318"/>
    <property type="project" value="GO_Central"/>
</dbReference>
<proteinExistence type="inferred from homology"/>
<dbReference type="InterPro" id="IPR002347">
    <property type="entry name" value="SDR_fam"/>
</dbReference>
<dbReference type="GeneTree" id="ENSGT00940000164908"/>
<comment type="similarity">
    <text evidence="1">Belongs to the short-chain dehydrogenases/reductases (SDR) family.</text>
</comment>
<organism evidence="2 3">
    <name type="scientific">Monodelphis domestica</name>
    <name type="common">Gray short-tailed opossum</name>
    <dbReference type="NCBI Taxonomy" id="13616"/>
    <lineage>
        <taxon>Eukaryota</taxon>
        <taxon>Metazoa</taxon>
        <taxon>Chordata</taxon>
        <taxon>Craniata</taxon>
        <taxon>Vertebrata</taxon>
        <taxon>Euteleostomi</taxon>
        <taxon>Mammalia</taxon>
        <taxon>Metatheria</taxon>
        <taxon>Didelphimorphia</taxon>
        <taxon>Didelphidae</taxon>
        <taxon>Monodelphis</taxon>
    </lineage>
</organism>
<dbReference type="PANTHER" id="PTHR43313:SF43">
    <property type="entry name" value="D-BETA-HYDROXYBUTYRATE DEHYDROGENASE, MITOCHONDRIAL"/>
    <property type="match status" value="1"/>
</dbReference>
<dbReference type="PANTHER" id="PTHR43313">
    <property type="entry name" value="SHORT-CHAIN DEHYDROGENASE/REDUCTASE FAMILY 9C"/>
    <property type="match status" value="1"/>
</dbReference>
<dbReference type="Proteomes" id="UP000002280">
    <property type="component" value="Chromosome 1"/>
</dbReference>
<dbReference type="Ensembl" id="ENSMODT00000065713.1">
    <property type="protein sequence ID" value="ENSMODP00000049012.1"/>
    <property type="gene ID" value="ENSMODG00000049357.1"/>
</dbReference>
<dbReference type="GeneID" id="103098905"/>
<accession>A0A5F8GNH5</accession>
<evidence type="ECO:0000313" key="2">
    <source>
        <dbReference type="Ensembl" id="ENSMODP00000049012.1"/>
    </source>
</evidence>
<dbReference type="InParanoid" id="A0A5F8GNH5"/>
<sequence>MFGIPSFFLFFFALSMALGLINDWSYLLWVAPLLGLLPVWRKIAFFGASDKRIAVAGKAVLITGCDTGFGHSLALRLFSLGFTVFATCLFPDGEGAQRLRQEAGSSCRLHVLKLDVTQDQDVAEAKEFVLKNMPENGLWGLVNNAGIMLVGPIEWISFDECKNVIDVNLLGSIRTTLTFLPLIKKSQEQYLQVLEGYWSGRLIFMSSTFAFIERGNIFYSLSKNALEKYGDMLRHELKKFGVKVSLIEPGNYALATNIMPLHTIEQFWNKFDEETKASYSKTYLQSFVSYMNNQRNNGMHDSKEVIDAITDALLSQRPKARYLVATFREKFLTYASYYLPGFLKDLLFFA</sequence>
<dbReference type="STRING" id="13616.ENSMODP00000049012"/>
<dbReference type="OMA" id="NAGITAW"/>